<dbReference type="InterPro" id="IPR022742">
    <property type="entry name" value="Hydrolase_4"/>
</dbReference>
<proteinExistence type="predicted"/>
<evidence type="ECO:0000259" key="2">
    <source>
        <dbReference type="Pfam" id="PF12146"/>
    </source>
</evidence>
<organism evidence="3 4">
    <name type="scientific">Blattamonas nauphoetae</name>
    <dbReference type="NCBI Taxonomy" id="2049346"/>
    <lineage>
        <taxon>Eukaryota</taxon>
        <taxon>Metamonada</taxon>
        <taxon>Preaxostyla</taxon>
        <taxon>Oxymonadida</taxon>
        <taxon>Blattamonas</taxon>
    </lineage>
</organism>
<protein>
    <submittedName>
        <fullName evidence="3">Vacuolar protein sorting-associated protein 13</fullName>
    </submittedName>
</protein>
<dbReference type="Pfam" id="PF12146">
    <property type="entry name" value="Hydrolase_4"/>
    <property type="match status" value="1"/>
</dbReference>
<name>A0ABQ9Y069_9EUKA</name>
<dbReference type="InterPro" id="IPR029058">
    <property type="entry name" value="AB_hydrolase_fold"/>
</dbReference>
<keyword evidence="1" id="KW-1133">Transmembrane helix</keyword>
<keyword evidence="1" id="KW-0812">Transmembrane</keyword>
<accession>A0ABQ9Y069</accession>
<dbReference type="SUPFAM" id="SSF53474">
    <property type="entry name" value="alpha/beta-Hydrolases"/>
    <property type="match status" value="1"/>
</dbReference>
<feature type="domain" description="Serine aminopeptidase S33" evidence="2">
    <location>
        <begin position="79"/>
        <end position="177"/>
    </location>
</feature>
<keyword evidence="1" id="KW-0472">Membrane</keyword>
<reference evidence="3 4" key="1">
    <citation type="journal article" date="2022" name="bioRxiv">
        <title>Genomics of Preaxostyla Flagellates Illuminates Evolutionary Transitions and the Path Towards Mitochondrial Loss.</title>
        <authorList>
            <person name="Novak L.V.F."/>
            <person name="Treitli S.C."/>
            <person name="Pyrih J."/>
            <person name="Halakuc P."/>
            <person name="Pipaliya S.V."/>
            <person name="Vacek V."/>
            <person name="Brzon O."/>
            <person name="Soukal P."/>
            <person name="Eme L."/>
            <person name="Dacks J.B."/>
            <person name="Karnkowska A."/>
            <person name="Elias M."/>
            <person name="Hampl V."/>
        </authorList>
    </citation>
    <scope>NUCLEOTIDE SEQUENCE [LARGE SCALE GENOMIC DNA]</scope>
    <source>
        <strain evidence="3">NAU3</strain>
        <tissue evidence="3">Gut</tissue>
    </source>
</reference>
<sequence>MNLQDLIRIFILLFGTIVLFVYYERLITEGSVYEPIPSFDEEYEITPKTFGIEYEDIHLKSADGTDIHGWYLPYSNTAPLVVHTHGNYGNISTRINEICAIYKEIHANIFLYDYRSFGKTAPKESPKHYKIKEDAEAAYAWAKQQIRDGKASELWTYGHSMGGGISIDYVRNHQDDIPTKLLFVENSFSTLREEGEYLTRLGGGIYIPQCVDNEWRNVENIKYITCPTCVVVSEKDSKIPPSQTKSIFTSSLGIRKELIHLTNAVHTVDWQRYAKVVIPEVTRFARSLDTHKEITFDD</sequence>
<gene>
    <name evidence="3" type="ORF">BLNAU_7943</name>
</gene>
<comment type="caution">
    <text evidence="3">The sequence shown here is derived from an EMBL/GenBank/DDBJ whole genome shotgun (WGS) entry which is preliminary data.</text>
</comment>
<dbReference type="Gene3D" id="3.40.50.1820">
    <property type="entry name" value="alpha/beta hydrolase"/>
    <property type="match status" value="2"/>
</dbReference>
<dbReference type="EMBL" id="JARBJD010000049">
    <property type="protein sequence ID" value="KAK2957113.1"/>
    <property type="molecule type" value="Genomic_DNA"/>
</dbReference>
<dbReference type="Proteomes" id="UP001281761">
    <property type="component" value="Unassembled WGS sequence"/>
</dbReference>
<keyword evidence="4" id="KW-1185">Reference proteome</keyword>
<evidence type="ECO:0000256" key="1">
    <source>
        <dbReference type="SAM" id="Phobius"/>
    </source>
</evidence>
<dbReference type="PANTHER" id="PTHR12277">
    <property type="entry name" value="ALPHA/BETA HYDROLASE DOMAIN-CONTAINING PROTEIN"/>
    <property type="match status" value="1"/>
</dbReference>
<evidence type="ECO:0000313" key="3">
    <source>
        <dbReference type="EMBL" id="KAK2957113.1"/>
    </source>
</evidence>
<evidence type="ECO:0000313" key="4">
    <source>
        <dbReference type="Proteomes" id="UP001281761"/>
    </source>
</evidence>
<feature type="transmembrane region" description="Helical" evidence="1">
    <location>
        <begin position="6"/>
        <end position="23"/>
    </location>
</feature>
<dbReference type="PANTHER" id="PTHR12277:SF81">
    <property type="entry name" value="PROTEIN ABHD13"/>
    <property type="match status" value="1"/>
</dbReference>